<protein>
    <submittedName>
        <fullName evidence="1">Uncharacterized protein</fullName>
    </submittedName>
</protein>
<dbReference type="EMBL" id="CAMXCT020003380">
    <property type="protein sequence ID" value="CAL1157539.1"/>
    <property type="molecule type" value="Genomic_DNA"/>
</dbReference>
<evidence type="ECO:0000313" key="2">
    <source>
        <dbReference type="EMBL" id="CAL4791476.1"/>
    </source>
</evidence>
<reference evidence="1" key="1">
    <citation type="submission" date="2022-10" db="EMBL/GenBank/DDBJ databases">
        <authorList>
            <person name="Chen Y."/>
            <person name="Dougan E. K."/>
            <person name="Chan C."/>
            <person name="Rhodes N."/>
            <person name="Thang M."/>
        </authorList>
    </citation>
    <scope>NUCLEOTIDE SEQUENCE</scope>
</reference>
<name>A0A9P1G7U1_9DINO</name>
<dbReference type="EMBL" id="CAMXCT010003380">
    <property type="protein sequence ID" value="CAI4004164.1"/>
    <property type="molecule type" value="Genomic_DNA"/>
</dbReference>
<evidence type="ECO:0000313" key="1">
    <source>
        <dbReference type="EMBL" id="CAI4004164.1"/>
    </source>
</evidence>
<accession>A0A9P1G7U1</accession>
<gene>
    <name evidence="1" type="ORF">C1SCF055_LOCUS29977</name>
</gene>
<reference evidence="2 3" key="2">
    <citation type="submission" date="2024-05" db="EMBL/GenBank/DDBJ databases">
        <authorList>
            <person name="Chen Y."/>
            <person name="Shah S."/>
            <person name="Dougan E. K."/>
            <person name="Thang M."/>
            <person name="Chan C."/>
        </authorList>
    </citation>
    <scope>NUCLEOTIDE SEQUENCE [LARGE SCALE GENOMIC DNA]</scope>
</reference>
<organism evidence="1">
    <name type="scientific">Cladocopium goreaui</name>
    <dbReference type="NCBI Taxonomy" id="2562237"/>
    <lineage>
        <taxon>Eukaryota</taxon>
        <taxon>Sar</taxon>
        <taxon>Alveolata</taxon>
        <taxon>Dinophyceae</taxon>
        <taxon>Suessiales</taxon>
        <taxon>Symbiodiniaceae</taxon>
        <taxon>Cladocopium</taxon>
    </lineage>
</organism>
<evidence type="ECO:0000313" key="3">
    <source>
        <dbReference type="Proteomes" id="UP001152797"/>
    </source>
</evidence>
<dbReference type="EMBL" id="CAMXCT030003380">
    <property type="protein sequence ID" value="CAL4791476.1"/>
    <property type="molecule type" value="Genomic_DNA"/>
</dbReference>
<dbReference type="AlphaFoldDB" id="A0A9P1G7U1"/>
<keyword evidence="3" id="KW-1185">Reference proteome</keyword>
<proteinExistence type="predicted"/>
<dbReference type="Proteomes" id="UP001152797">
    <property type="component" value="Unassembled WGS sequence"/>
</dbReference>
<sequence length="352" mass="39093">MAASCADCVHGGLLPTVFTAASCRLCSRRPLVPTVFTAASCRLCSRRQPADCVHGGLLPTVFTAASCRLCRVHGGFQPTVFTAASCSCRLCSRRLPADCVHGGLLPTVHGGKRPIVFTAAGRSIDAVVDKFLALTRSWLNVSVFTLMTEWFVFVVLRAPSSLRASFFEAMAASTLAASSTMQSAYLYKYKDVRANRPHEWLLLLTSGEIAFIRQTRGRRMAFGGGGRWEVCVNGSLMHLRDFACVGKGAKRRQLTFDQVNSQSGFFRFECLPRFRDDGRPRDVLFLGIVQWNATQVTCSWHESITDRFRPWQRDYVFQLFEDEVAPLLRSHFPVDLSADAGALDSDDSWQLV</sequence>
<comment type="caution">
    <text evidence="1">The sequence shown here is derived from an EMBL/GenBank/DDBJ whole genome shotgun (WGS) entry which is preliminary data.</text>
</comment>